<gene>
    <name evidence="2" type="ORF">GCM10010191_10070</name>
</gene>
<keyword evidence="1" id="KW-1133">Transmembrane helix</keyword>
<dbReference type="Proteomes" id="UP001501231">
    <property type="component" value="Unassembled WGS sequence"/>
</dbReference>
<dbReference type="RefSeq" id="WP_344587264.1">
    <property type="nucleotide sequence ID" value="NZ_BAAARW010000003.1"/>
</dbReference>
<name>A0ABN3IHX7_9ACTN</name>
<evidence type="ECO:0000313" key="3">
    <source>
        <dbReference type="Proteomes" id="UP001501231"/>
    </source>
</evidence>
<protein>
    <submittedName>
        <fullName evidence="2">Uncharacterized protein</fullName>
    </submittedName>
</protein>
<dbReference type="EMBL" id="BAAARW010000003">
    <property type="protein sequence ID" value="GAA2404328.1"/>
    <property type="molecule type" value="Genomic_DNA"/>
</dbReference>
<evidence type="ECO:0000256" key="1">
    <source>
        <dbReference type="SAM" id="Phobius"/>
    </source>
</evidence>
<evidence type="ECO:0000313" key="2">
    <source>
        <dbReference type="EMBL" id="GAA2404328.1"/>
    </source>
</evidence>
<reference evidence="2 3" key="1">
    <citation type="journal article" date="2019" name="Int. J. Syst. Evol. Microbiol.">
        <title>The Global Catalogue of Microorganisms (GCM) 10K type strain sequencing project: providing services to taxonomists for standard genome sequencing and annotation.</title>
        <authorList>
            <consortium name="The Broad Institute Genomics Platform"/>
            <consortium name="The Broad Institute Genome Sequencing Center for Infectious Disease"/>
            <person name="Wu L."/>
            <person name="Ma J."/>
        </authorList>
    </citation>
    <scope>NUCLEOTIDE SEQUENCE [LARGE SCALE GENOMIC DNA]</scope>
    <source>
        <strain evidence="2 3">JCM 3325</strain>
    </source>
</reference>
<organism evidence="2 3">
    <name type="scientific">Actinomadura vinacea</name>
    <dbReference type="NCBI Taxonomy" id="115336"/>
    <lineage>
        <taxon>Bacteria</taxon>
        <taxon>Bacillati</taxon>
        <taxon>Actinomycetota</taxon>
        <taxon>Actinomycetes</taxon>
        <taxon>Streptosporangiales</taxon>
        <taxon>Thermomonosporaceae</taxon>
        <taxon>Actinomadura</taxon>
    </lineage>
</organism>
<keyword evidence="3" id="KW-1185">Reference proteome</keyword>
<sequence length="111" mass="11338">MTSVPGFQLLAAPAGDTGRSGAQEFLESPGGEALVAICGAVAVVIVVIAVFRMVNGIGRGRPGEAFRALTFGLLIGGLLFNLNLTIDGVEAMSGLVDKVFQSISKVSKTDS</sequence>
<keyword evidence="1" id="KW-0812">Transmembrane</keyword>
<feature type="transmembrane region" description="Helical" evidence="1">
    <location>
        <begin position="66"/>
        <end position="86"/>
    </location>
</feature>
<keyword evidence="1" id="KW-0472">Membrane</keyword>
<feature type="transmembrane region" description="Helical" evidence="1">
    <location>
        <begin position="33"/>
        <end position="54"/>
    </location>
</feature>
<proteinExistence type="predicted"/>
<accession>A0ABN3IHX7</accession>
<comment type="caution">
    <text evidence="2">The sequence shown here is derived from an EMBL/GenBank/DDBJ whole genome shotgun (WGS) entry which is preliminary data.</text>
</comment>